<dbReference type="Proteomes" id="UP000292957">
    <property type="component" value="Unassembled WGS sequence"/>
</dbReference>
<evidence type="ECO:0000313" key="1">
    <source>
        <dbReference type="EMBL" id="TBU23898.1"/>
    </source>
</evidence>
<dbReference type="AlphaFoldDB" id="A0A4Q9MC70"/>
<organism evidence="1">
    <name type="scientific">Dichomitus squalens</name>
    <dbReference type="NCBI Taxonomy" id="114155"/>
    <lineage>
        <taxon>Eukaryota</taxon>
        <taxon>Fungi</taxon>
        <taxon>Dikarya</taxon>
        <taxon>Basidiomycota</taxon>
        <taxon>Agaricomycotina</taxon>
        <taxon>Agaricomycetes</taxon>
        <taxon>Polyporales</taxon>
        <taxon>Polyporaceae</taxon>
        <taxon>Dichomitus</taxon>
    </lineage>
</organism>
<gene>
    <name evidence="1" type="ORF">BD311DRAFT_767617</name>
</gene>
<accession>A0A4Q9MC70</accession>
<proteinExistence type="predicted"/>
<dbReference type="EMBL" id="ML143492">
    <property type="protein sequence ID" value="TBU23898.1"/>
    <property type="molecule type" value="Genomic_DNA"/>
</dbReference>
<sequence length="184" mass="19896">MVHDIVSMTCSRRRTSGTTVCRHPPQKGRYSHSSGEHFTLHAFVSGSYHFQCMRDHAGVVLSTAGGVSDRSDVACDRLCVENKGRFHAIMCAPDVLNQVIMSGPLQLAFPTLRRSCPSSPSPFPGAQYLAVRFCPPMSRAPPVIGPRLNFPSGFSESPLPALPLAVPAFVLAGISRTQYVKITA</sequence>
<name>A0A4Q9MC70_9APHY</name>
<protein>
    <submittedName>
        <fullName evidence="1">Uncharacterized protein</fullName>
    </submittedName>
</protein>
<reference evidence="1" key="1">
    <citation type="submission" date="2019-01" db="EMBL/GenBank/DDBJ databases">
        <title>Draft genome sequences of three monokaryotic isolates of the white-rot basidiomycete fungus Dichomitus squalens.</title>
        <authorList>
            <consortium name="DOE Joint Genome Institute"/>
            <person name="Lopez S.C."/>
            <person name="Andreopoulos B."/>
            <person name="Pangilinan J."/>
            <person name="Lipzen A."/>
            <person name="Riley R."/>
            <person name="Ahrendt S."/>
            <person name="Ng V."/>
            <person name="Barry K."/>
            <person name="Daum C."/>
            <person name="Grigoriev I.V."/>
            <person name="Hilden K.S."/>
            <person name="Makela M.R."/>
            <person name="de Vries R.P."/>
        </authorList>
    </citation>
    <scope>NUCLEOTIDE SEQUENCE [LARGE SCALE GENOMIC DNA]</scope>
    <source>
        <strain evidence="1">OM18370.1</strain>
    </source>
</reference>